<organism evidence="1 2">
    <name type="scientific">Deinococcus radiophilus</name>
    <dbReference type="NCBI Taxonomy" id="32062"/>
    <lineage>
        <taxon>Bacteria</taxon>
        <taxon>Thermotogati</taxon>
        <taxon>Deinococcota</taxon>
        <taxon>Deinococci</taxon>
        <taxon>Deinococcales</taxon>
        <taxon>Deinococcaceae</taxon>
        <taxon>Deinococcus</taxon>
    </lineage>
</organism>
<dbReference type="RefSeq" id="WP_126352013.1">
    <property type="nucleotide sequence ID" value="NZ_CP086380.1"/>
</dbReference>
<sequence length="125" mass="13694">MPSPRPPASQTPAEAIRELHREVARVEHGQTYAGLPPHTAEMRADTRADYARLLEAVRLLAERYPDGDALADANADFNAAEVLLRAAAISALNLLDTPDPSFPRLSLTDKFEYEGRGVGFVRVKV</sequence>
<name>A0A431VVH6_9DEIO</name>
<proteinExistence type="predicted"/>
<dbReference type="OrthoDB" id="9865408at2"/>
<dbReference type="AlphaFoldDB" id="A0A431VVH6"/>
<keyword evidence="2" id="KW-1185">Reference proteome</keyword>
<gene>
    <name evidence="1" type="ORF">EJ104_06835</name>
</gene>
<accession>A0A431VVH6</accession>
<evidence type="ECO:0000313" key="1">
    <source>
        <dbReference type="EMBL" id="RTR27268.1"/>
    </source>
</evidence>
<protein>
    <submittedName>
        <fullName evidence="1">Uncharacterized protein</fullName>
    </submittedName>
</protein>
<evidence type="ECO:0000313" key="2">
    <source>
        <dbReference type="Proteomes" id="UP000277766"/>
    </source>
</evidence>
<reference evidence="1 2" key="1">
    <citation type="submission" date="2018-12" db="EMBL/GenBank/DDBJ databases">
        <title>Deinococcus radiophilus ATCC 27603 genome sequencing and assembly.</title>
        <authorList>
            <person name="Maclea K.S."/>
            <person name="Maynard C.R."/>
        </authorList>
    </citation>
    <scope>NUCLEOTIDE SEQUENCE [LARGE SCALE GENOMIC DNA]</scope>
    <source>
        <strain evidence="1 2">ATCC 27603</strain>
    </source>
</reference>
<dbReference type="EMBL" id="RXPE01000011">
    <property type="protein sequence ID" value="RTR27268.1"/>
    <property type="molecule type" value="Genomic_DNA"/>
</dbReference>
<dbReference type="Proteomes" id="UP000277766">
    <property type="component" value="Unassembled WGS sequence"/>
</dbReference>
<comment type="caution">
    <text evidence="1">The sequence shown here is derived from an EMBL/GenBank/DDBJ whole genome shotgun (WGS) entry which is preliminary data.</text>
</comment>